<dbReference type="RefSeq" id="WP_269124693.1">
    <property type="nucleotide sequence ID" value="NZ_JAPUBN010000013.1"/>
</dbReference>
<evidence type="ECO:0000259" key="10">
    <source>
        <dbReference type="PROSITE" id="PS51779"/>
    </source>
</evidence>
<dbReference type="InterPro" id="IPR034746">
    <property type="entry name" value="POTRA"/>
</dbReference>
<keyword evidence="12" id="KW-1185">Reference proteome</keyword>
<dbReference type="PANTHER" id="PTHR12815">
    <property type="entry name" value="SORTING AND ASSEMBLY MACHINERY SAMM50 PROTEIN FAMILY MEMBER"/>
    <property type="match status" value="1"/>
</dbReference>
<keyword evidence="2 8" id="KW-1134">Transmembrane beta strand</keyword>
<evidence type="ECO:0000256" key="4">
    <source>
        <dbReference type="ARBA" id="ARBA00022729"/>
    </source>
</evidence>
<comment type="subunit">
    <text evidence="8">Part of the Bam complex.</text>
</comment>
<evidence type="ECO:0000256" key="6">
    <source>
        <dbReference type="ARBA" id="ARBA00023136"/>
    </source>
</evidence>
<dbReference type="Pfam" id="PF07244">
    <property type="entry name" value="POTRA"/>
    <property type="match status" value="4"/>
</dbReference>
<evidence type="ECO:0000256" key="3">
    <source>
        <dbReference type="ARBA" id="ARBA00022692"/>
    </source>
</evidence>
<name>A0ABT4JTR3_9GAMM</name>
<feature type="domain" description="POTRA" evidence="10">
    <location>
        <begin position="19"/>
        <end position="86"/>
    </location>
</feature>
<dbReference type="HAMAP" id="MF_01430">
    <property type="entry name" value="OM_assembly_BamA"/>
    <property type="match status" value="1"/>
</dbReference>
<sequence>MKFFIALFLSVLSTHSLSKNIDDVRVDGLVKMLPAKAFEVIGFQQDQAYNSDQVHQAIKKLFGTGYFSDIDVLEENGVLIFNVVERPSIGELEIEGNDLISLEDLKRGLKSSGLEVGEIYKPDSLNQIEQELQRQYYALGRYSAKVELQVTPMLRNRVKVNVNISEGATAKIVHINLVGNSAFTDEEATRFFESRETGFFNPFSSADEYAKQKIQGDLEKLRSFYLDRGYLDFQLVSSQVSLSIDKKEVYVVINIEEGTPYIIDSVALNGNLILPEEKVLEQIKQKSGDLFSRKEATSTMDRISTLLGDEGYLFTNVNLIPEKLGDHRLKLTYHVTPGPQVYVRRITFSGNNETTDEVLRREITQFEGSLASHTKIQSSKRRLERLGFFGKVDLRTVPVQGTTDQVDLNITVEEQASGSIQASVGYSQESGTVLGFGISKRNFLGTGNKLSFNASRTNQSQDYNLSYDNPYFTVDGVSRGFDLFYQVSDHDNDDVEDYDLDVIGASVRFGYPLTDTQRLSFGLTVKETTVALGSDPSNETLSYTTEHGDAYDDLIANLTWTDNDLIGGVLPTNGYSTKLSFNLALPAGDQQYGKIDLTSQKYWNLDESNLWLFRLKGRAGYGFGYGDSDELPFFENYFAGGSSTVRGFEGSSLGPKNSYPSGSTESSSAIGGNILMAATAEFIFPLPMVEDHKSVRTSIFLDAGNVFTENCYAGNDQCSEGVDFNEIRYSIGINWTWITPIAPLSFNFAQSLNSKTGDSTDFFQFQLGTTF</sequence>
<feature type="domain" description="POTRA" evidence="10">
    <location>
        <begin position="87"/>
        <end position="167"/>
    </location>
</feature>
<keyword evidence="6 8" id="KW-0472">Membrane</keyword>
<dbReference type="InterPro" id="IPR039910">
    <property type="entry name" value="D15-like"/>
</dbReference>
<keyword evidence="5 8" id="KW-0677">Repeat</keyword>
<evidence type="ECO:0000313" key="11">
    <source>
        <dbReference type="EMBL" id="MCZ2721708.1"/>
    </source>
</evidence>
<comment type="subcellular location">
    <subcellularLocation>
        <location evidence="8">Cell outer membrane</location>
    </subcellularLocation>
    <subcellularLocation>
        <location evidence="1">Membrane</location>
    </subcellularLocation>
</comment>
<evidence type="ECO:0000256" key="2">
    <source>
        <dbReference type="ARBA" id="ARBA00022452"/>
    </source>
</evidence>
<comment type="similarity">
    <text evidence="8">Belongs to the BamA family.</text>
</comment>
<proteinExistence type="inferred from homology"/>
<feature type="domain" description="POTRA" evidence="10">
    <location>
        <begin position="170"/>
        <end position="258"/>
    </location>
</feature>
<keyword evidence="7 8" id="KW-0998">Cell outer membrane</keyword>
<dbReference type="InterPro" id="IPR023707">
    <property type="entry name" value="OM_assembly_BamA"/>
</dbReference>
<feature type="domain" description="POTRA" evidence="10">
    <location>
        <begin position="261"/>
        <end position="338"/>
    </location>
</feature>
<dbReference type="PROSITE" id="PS51779">
    <property type="entry name" value="POTRA"/>
    <property type="match status" value="5"/>
</dbReference>
<dbReference type="NCBIfam" id="TIGR03303">
    <property type="entry name" value="OM_YaeT"/>
    <property type="match status" value="1"/>
</dbReference>
<comment type="caution">
    <text evidence="11">The sequence shown here is derived from an EMBL/GenBank/DDBJ whole genome shotgun (WGS) entry which is preliminary data.</text>
</comment>
<keyword evidence="3 8" id="KW-0812">Transmembrane</keyword>
<dbReference type="PIRSF" id="PIRSF006076">
    <property type="entry name" value="OM_assembly_OMP85"/>
    <property type="match status" value="1"/>
</dbReference>
<accession>A0ABT4JTR3</accession>
<gene>
    <name evidence="8 11" type="primary">bamA</name>
    <name evidence="11" type="ORF">O1D97_08585</name>
</gene>
<evidence type="ECO:0000256" key="5">
    <source>
        <dbReference type="ARBA" id="ARBA00022737"/>
    </source>
</evidence>
<dbReference type="PANTHER" id="PTHR12815:SF23">
    <property type="entry name" value="OUTER MEMBRANE PROTEIN ASSEMBLY FACTOR BAMA"/>
    <property type="match status" value="1"/>
</dbReference>
<protein>
    <recommendedName>
        <fullName evidence="8 9">Outer membrane protein assembly factor BamA</fullName>
    </recommendedName>
</protein>
<evidence type="ECO:0000256" key="7">
    <source>
        <dbReference type="ARBA" id="ARBA00023237"/>
    </source>
</evidence>
<dbReference type="Proteomes" id="UP001149719">
    <property type="component" value="Unassembled WGS sequence"/>
</dbReference>
<evidence type="ECO:0000256" key="1">
    <source>
        <dbReference type="ARBA" id="ARBA00004370"/>
    </source>
</evidence>
<evidence type="ECO:0000256" key="8">
    <source>
        <dbReference type="HAMAP-Rule" id="MF_01430"/>
    </source>
</evidence>
<dbReference type="Gene3D" id="3.10.20.310">
    <property type="entry name" value="membrane protein fhac"/>
    <property type="match status" value="5"/>
</dbReference>
<dbReference type="InterPro" id="IPR010827">
    <property type="entry name" value="BamA/TamA_POTRA"/>
</dbReference>
<reference evidence="11" key="1">
    <citation type="submission" date="2022-12" db="EMBL/GenBank/DDBJ databases">
        <title>Marinomonas 15G1-11 sp. nov, isolated from marine algae.</title>
        <authorList>
            <person name="Butt M."/>
            <person name="Choi D.G."/>
            <person name="Kim J.M."/>
            <person name="Lee J.K."/>
            <person name="Baek J.H."/>
            <person name="Jeon C.O."/>
        </authorList>
    </citation>
    <scope>NUCLEOTIDE SEQUENCE</scope>
    <source>
        <strain evidence="11">15G1-11</strain>
    </source>
</reference>
<keyword evidence="4 8" id="KW-0732">Signal</keyword>
<dbReference type="EMBL" id="JAPUBN010000013">
    <property type="protein sequence ID" value="MCZ2721708.1"/>
    <property type="molecule type" value="Genomic_DNA"/>
</dbReference>
<dbReference type="Gene3D" id="2.40.160.50">
    <property type="entry name" value="membrane protein fhac: a member of the omp85/tpsb transporter family"/>
    <property type="match status" value="1"/>
</dbReference>
<organism evidence="11 12">
    <name type="scientific">Marinomonas phaeophyticola</name>
    <dbReference type="NCBI Taxonomy" id="3004091"/>
    <lineage>
        <taxon>Bacteria</taxon>
        <taxon>Pseudomonadati</taxon>
        <taxon>Pseudomonadota</taxon>
        <taxon>Gammaproteobacteria</taxon>
        <taxon>Oceanospirillales</taxon>
        <taxon>Oceanospirillaceae</taxon>
        <taxon>Marinomonas</taxon>
    </lineage>
</organism>
<feature type="domain" description="POTRA" evidence="10">
    <location>
        <begin position="341"/>
        <end position="415"/>
    </location>
</feature>
<dbReference type="InterPro" id="IPR000184">
    <property type="entry name" value="Bac_surfAg_D15"/>
</dbReference>
<evidence type="ECO:0000313" key="12">
    <source>
        <dbReference type="Proteomes" id="UP001149719"/>
    </source>
</evidence>
<comment type="function">
    <text evidence="8">Part of the outer membrane protein assembly complex, which is involved in assembly and insertion of beta-barrel proteins into the outer membrane.</text>
</comment>
<dbReference type="Pfam" id="PF01103">
    <property type="entry name" value="Omp85"/>
    <property type="match status" value="1"/>
</dbReference>
<evidence type="ECO:0000256" key="9">
    <source>
        <dbReference type="NCBIfam" id="TIGR03303"/>
    </source>
</evidence>